<gene>
    <name evidence="2" type="ORF">ACFOYW_09600</name>
</gene>
<dbReference type="InterPro" id="IPR004360">
    <property type="entry name" value="Glyas_Fos-R_dOase_dom"/>
</dbReference>
<dbReference type="PANTHER" id="PTHR33990:SF1">
    <property type="entry name" value="PROTEIN YJDN"/>
    <property type="match status" value="1"/>
</dbReference>
<comment type="caution">
    <text evidence="2">The sequence shown here is derived from an EMBL/GenBank/DDBJ whole genome shotgun (WGS) entry which is preliminary data.</text>
</comment>
<evidence type="ECO:0000259" key="1">
    <source>
        <dbReference type="Pfam" id="PF00903"/>
    </source>
</evidence>
<name>A0ABV8Q5E7_9MICO</name>
<dbReference type="PANTHER" id="PTHR33990">
    <property type="entry name" value="PROTEIN YJDN-RELATED"/>
    <property type="match status" value="1"/>
</dbReference>
<dbReference type="Gene3D" id="3.10.180.10">
    <property type="entry name" value="2,3-Dihydroxybiphenyl 1,2-Dioxygenase, domain 1"/>
    <property type="match status" value="1"/>
</dbReference>
<accession>A0ABV8Q5E7</accession>
<sequence length="137" mass="15120">METAPYLLFDGDCAAAMSFYRDCFGGELTITALADTPMKAAFPPALHDRIINAQLQRGAFRVSASDWMAADLTPARGNMSAVFVTGPADADLSEAFERLKSGASTRHLQELHEMPFGLYGQLYDRFGVQWIFRGEFT</sequence>
<feature type="domain" description="Glyoxalase/fosfomycin resistance/dioxygenase" evidence="1">
    <location>
        <begin position="6"/>
        <end position="132"/>
    </location>
</feature>
<organism evidence="2 3">
    <name type="scientific">Gryllotalpicola reticulitermitis</name>
    <dbReference type="NCBI Taxonomy" id="1184153"/>
    <lineage>
        <taxon>Bacteria</taxon>
        <taxon>Bacillati</taxon>
        <taxon>Actinomycetota</taxon>
        <taxon>Actinomycetes</taxon>
        <taxon>Micrococcales</taxon>
        <taxon>Microbacteriaceae</taxon>
        <taxon>Gryllotalpicola</taxon>
    </lineage>
</organism>
<dbReference type="SUPFAM" id="SSF54593">
    <property type="entry name" value="Glyoxalase/Bleomycin resistance protein/Dihydroxybiphenyl dioxygenase"/>
    <property type="match status" value="1"/>
</dbReference>
<proteinExistence type="predicted"/>
<evidence type="ECO:0000313" key="3">
    <source>
        <dbReference type="Proteomes" id="UP001595900"/>
    </source>
</evidence>
<dbReference type="InterPro" id="IPR029068">
    <property type="entry name" value="Glyas_Bleomycin-R_OHBP_Dase"/>
</dbReference>
<dbReference type="Proteomes" id="UP001595900">
    <property type="component" value="Unassembled WGS sequence"/>
</dbReference>
<dbReference type="EMBL" id="JBHSCN010000005">
    <property type="protein sequence ID" value="MFC4243626.1"/>
    <property type="molecule type" value="Genomic_DNA"/>
</dbReference>
<evidence type="ECO:0000313" key="2">
    <source>
        <dbReference type="EMBL" id="MFC4243626.1"/>
    </source>
</evidence>
<dbReference type="Pfam" id="PF00903">
    <property type="entry name" value="Glyoxalase"/>
    <property type="match status" value="1"/>
</dbReference>
<dbReference type="RefSeq" id="WP_390228709.1">
    <property type="nucleotide sequence ID" value="NZ_JBHSCN010000005.1"/>
</dbReference>
<keyword evidence="3" id="KW-1185">Reference proteome</keyword>
<protein>
    <submittedName>
        <fullName evidence="2">VOC family protein</fullName>
    </submittedName>
</protein>
<reference evidence="3" key="1">
    <citation type="journal article" date="2019" name="Int. J. Syst. Evol. Microbiol.">
        <title>The Global Catalogue of Microorganisms (GCM) 10K type strain sequencing project: providing services to taxonomists for standard genome sequencing and annotation.</title>
        <authorList>
            <consortium name="The Broad Institute Genomics Platform"/>
            <consortium name="The Broad Institute Genome Sequencing Center for Infectious Disease"/>
            <person name="Wu L."/>
            <person name="Ma J."/>
        </authorList>
    </citation>
    <scope>NUCLEOTIDE SEQUENCE [LARGE SCALE GENOMIC DNA]</scope>
    <source>
        <strain evidence="3">CGMCC 1.10363</strain>
    </source>
</reference>